<evidence type="ECO:0000313" key="1">
    <source>
        <dbReference type="EMBL" id="CBK63251.1"/>
    </source>
</evidence>
<dbReference type="AlphaFoldDB" id="D4IJY9"/>
<sequence>MKIDKKMKRWVFILIAALAIFLTADLCARERGVKFSGGTDLVSTYVWRGVRESGPAFQPSLTMSAGNFSATAWGSVDFDSAYKEMDLTLAYALGPVTLSVADLYWTGHADDRYFVFDSRSPHRIEVGASWVVSEKVPVTLSWYTVLFGAADVNHKGERAYASYFEAACPFTVKTVDMKAGVGMVPRNAAATYLTGDRGFCVQNVFLNAGKSWTIKGTDSMSVGVFTNLIWNPALDDVNFVGGISFRM</sequence>
<reference evidence="1 2" key="2">
    <citation type="submission" date="2010-03" db="EMBL/GenBank/DDBJ databases">
        <authorList>
            <person name="Pajon A."/>
        </authorList>
    </citation>
    <scope>NUCLEOTIDE SEQUENCE [LARGE SCALE GENOMIC DNA]</scope>
    <source>
        <strain evidence="1 2">WAL 8301</strain>
    </source>
</reference>
<evidence type="ECO:0000313" key="2">
    <source>
        <dbReference type="Proteomes" id="UP000008794"/>
    </source>
</evidence>
<name>D4IJY9_9BACT</name>
<dbReference type="EMBL" id="FP929032">
    <property type="protein sequence ID" value="CBK63251.1"/>
    <property type="molecule type" value="Genomic_DNA"/>
</dbReference>
<dbReference type="KEGG" id="ash:AL1_06420"/>
<gene>
    <name evidence="1" type="ORF">AL1_06420</name>
</gene>
<dbReference type="STRING" id="717959.AL1_06420"/>
<reference evidence="1 2" key="1">
    <citation type="submission" date="2010-03" db="EMBL/GenBank/DDBJ databases">
        <title>The genome sequence of Alistipes shahii WAL 8301.</title>
        <authorList>
            <consortium name="metaHIT consortium -- http://www.metahit.eu/"/>
            <person name="Pajon A."/>
            <person name="Turner K."/>
            <person name="Parkhill J."/>
        </authorList>
    </citation>
    <scope>NUCLEOTIDE SEQUENCE [LARGE SCALE GENOMIC DNA]</scope>
    <source>
        <strain evidence="1 2">WAL 8301</strain>
    </source>
</reference>
<proteinExistence type="predicted"/>
<organism evidence="1 2">
    <name type="scientific">Alistipes shahii WAL 8301</name>
    <dbReference type="NCBI Taxonomy" id="717959"/>
    <lineage>
        <taxon>Bacteria</taxon>
        <taxon>Pseudomonadati</taxon>
        <taxon>Bacteroidota</taxon>
        <taxon>Bacteroidia</taxon>
        <taxon>Bacteroidales</taxon>
        <taxon>Rikenellaceae</taxon>
        <taxon>Alistipes</taxon>
    </lineage>
</organism>
<accession>D4IJY9</accession>
<dbReference type="Proteomes" id="UP000008794">
    <property type="component" value="Chromosome"/>
</dbReference>
<dbReference type="PATRIC" id="fig|717959.3.peg.2216"/>
<dbReference type="HOGENOM" id="CLU_082062_0_0_10"/>
<protein>
    <submittedName>
        <fullName evidence="1">Uncharacterized protein</fullName>
    </submittedName>
</protein>
<keyword evidence="2" id="KW-1185">Reference proteome</keyword>